<dbReference type="Gene3D" id="3.40.50.10860">
    <property type="entry name" value="Leucine Dehydrogenase, chain A, domain 1"/>
    <property type="match status" value="1"/>
</dbReference>
<dbReference type="GO" id="GO:0005829">
    <property type="term" value="C:cytosol"/>
    <property type="evidence" value="ECO:0007669"/>
    <property type="project" value="TreeGrafter"/>
</dbReference>
<feature type="binding site" evidence="12">
    <location>
        <position position="230"/>
    </location>
    <ligand>
        <name>NADP(+)</name>
        <dbReference type="ChEBI" id="CHEBI:58349"/>
    </ligand>
</feature>
<dbReference type="AlphaFoldDB" id="A0A1I1SDB1"/>
<evidence type="ECO:0000259" key="14">
    <source>
        <dbReference type="Pfam" id="PF02882"/>
    </source>
</evidence>
<evidence type="ECO:0000256" key="6">
    <source>
        <dbReference type="ARBA" id="ARBA00022801"/>
    </source>
</evidence>
<evidence type="ECO:0000313" key="16">
    <source>
        <dbReference type="Proteomes" id="UP000199599"/>
    </source>
</evidence>
<dbReference type="GO" id="GO:0004477">
    <property type="term" value="F:methenyltetrahydrofolate cyclohydrolase activity"/>
    <property type="evidence" value="ECO:0007669"/>
    <property type="project" value="UniProtKB-UniRule"/>
</dbReference>
<proteinExistence type="inferred from homology"/>
<sequence>MAQLLDGQKLANIRATKLKKQVDELKKQGVQPFFSVINIGDDISSKIYLKSKKKLATKIGIKQKIFQLDSATSQAELLSLIARLNSESQVNGIMIQLPVPSQINLNEALSLIDPEKDVDCLTPSNVGRLWQGNHFVEPATAHGILALLKHYQIDSSGKHVVIIGRSSIVGKPLAALMLEQDATVSVLHTKTNNLAKYTKEADILVSAAGQLGLITEKMVKDNAIVIDVGINRIGNQIAGDVDFQNVAPKVSYITPVPGGIGPLTVESLMEQVVKLARRKNGR</sequence>
<evidence type="ECO:0000256" key="5">
    <source>
        <dbReference type="ARBA" id="ARBA00022755"/>
    </source>
</evidence>
<feature type="domain" description="Tetrahydrofolate dehydrogenase/cyclohydrolase catalytic" evidence="13">
    <location>
        <begin position="5"/>
        <end position="119"/>
    </location>
</feature>
<keyword evidence="7 12" id="KW-0521">NADP</keyword>
<name>A0A1I1SDB1_9LACO</name>
<dbReference type="GO" id="GO:0000105">
    <property type="term" value="P:L-histidine biosynthetic process"/>
    <property type="evidence" value="ECO:0007669"/>
    <property type="project" value="UniProtKB-KW"/>
</dbReference>
<keyword evidence="10 12" id="KW-0486">Methionine biosynthesis</keyword>
<dbReference type="InterPro" id="IPR036291">
    <property type="entry name" value="NAD(P)-bd_dom_sf"/>
</dbReference>
<dbReference type="Proteomes" id="UP000199599">
    <property type="component" value="Unassembled WGS sequence"/>
</dbReference>
<dbReference type="InterPro" id="IPR046346">
    <property type="entry name" value="Aminoacid_DH-like_N_sf"/>
</dbReference>
<evidence type="ECO:0000256" key="10">
    <source>
        <dbReference type="ARBA" id="ARBA00023167"/>
    </source>
</evidence>
<dbReference type="EMBL" id="FOMN01000003">
    <property type="protein sequence ID" value="SFD40980.1"/>
    <property type="molecule type" value="Genomic_DNA"/>
</dbReference>
<dbReference type="PANTHER" id="PTHR48099:SF5">
    <property type="entry name" value="C-1-TETRAHYDROFOLATE SYNTHASE, CYTOPLASMIC"/>
    <property type="match status" value="1"/>
</dbReference>
<dbReference type="GO" id="GO:0009086">
    <property type="term" value="P:methionine biosynthetic process"/>
    <property type="evidence" value="ECO:0007669"/>
    <property type="project" value="UniProtKB-KW"/>
</dbReference>
<keyword evidence="4 12" id="KW-0028">Amino-acid biosynthesis</keyword>
<reference evidence="16" key="1">
    <citation type="submission" date="2016-10" db="EMBL/GenBank/DDBJ databases">
        <authorList>
            <person name="Varghese N."/>
            <person name="Submissions S."/>
        </authorList>
    </citation>
    <scope>NUCLEOTIDE SEQUENCE [LARGE SCALE GENOMIC DNA]</scope>
    <source>
        <strain evidence="16">R-53102</strain>
    </source>
</reference>
<evidence type="ECO:0000256" key="8">
    <source>
        <dbReference type="ARBA" id="ARBA00023002"/>
    </source>
</evidence>
<dbReference type="EC" id="1.5.1.5" evidence="12"/>
<evidence type="ECO:0000256" key="4">
    <source>
        <dbReference type="ARBA" id="ARBA00022605"/>
    </source>
</evidence>
<dbReference type="FunFam" id="3.40.50.10860:FF:000005">
    <property type="entry name" value="C-1-tetrahydrofolate synthase, cytoplasmic, putative"/>
    <property type="match status" value="1"/>
</dbReference>
<comment type="similarity">
    <text evidence="12">Belongs to the tetrahydrofolate dehydrogenase/cyclohydrolase family.</text>
</comment>
<dbReference type="RefSeq" id="WP_090092770.1">
    <property type="nucleotide sequence ID" value="NZ_CBCRVU010000003.1"/>
</dbReference>
<comment type="subunit">
    <text evidence="2 12">Homodimer.</text>
</comment>
<dbReference type="Gene3D" id="3.40.50.720">
    <property type="entry name" value="NAD(P)-binding Rossmann-like Domain"/>
    <property type="match status" value="1"/>
</dbReference>
<evidence type="ECO:0000256" key="7">
    <source>
        <dbReference type="ARBA" id="ARBA00022857"/>
    </source>
</evidence>
<dbReference type="InterPro" id="IPR020630">
    <property type="entry name" value="THF_DH/CycHdrlase_cat_dom"/>
</dbReference>
<dbReference type="SUPFAM" id="SSF53223">
    <property type="entry name" value="Aminoacid dehydrogenase-like, N-terminal domain"/>
    <property type="match status" value="1"/>
</dbReference>
<comment type="caution">
    <text evidence="12">Lacks conserved residue(s) required for the propagation of feature annotation.</text>
</comment>
<evidence type="ECO:0000256" key="11">
    <source>
        <dbReference type="ARBA" id="ARBA00023268"/>
    </source>
</evidence>
<keyword evidence="8 12" id="KW-0560">Oxidoreductase</keyword>
<gene>
    <name evidence="12" type="primary">folD</name>
    <name evidence="15" type="ORF">SAMN04487792_0705</name>
</gene>
<dbReference type="PRINTS" id="PR00085">
    <property type="entry name" value="THFDHDRGNASE"/>
</dbReference>
<accession>A0A1I1SDB1</accession>
<dbReference type="Pfam" id="PF00763">
    <property type="entry name" value="THF_DHG_CYH"/>
    <property type="match status" value="1"/>
</dbReference>
<comment type="catalytic activity">
    <reaction evidence="12">
        <text>(6R)-5,10-methenyltetrahydrofolate + H2O = (6R)-10-formyltetrahydrofolate + H(+)</text>
        <dbReference type="Rhea" id="RHEA:23700"/>
        <dbReference type="ChEBI" id="CHEBI:15377"/>
        <dbReference type="ChEBI" id="CHEBI:15378"/>
        <dbReference type="ChEBI" id="CHEBI:57455"/>
        <dbReference type="ChEBI" id="CHEBI:195366"/>
        <dbReference type="EC" id="3.5.4.9"/>
    </reaction>
</comment>
<evidence type="ECO:0000259" key="13">
    <source>
        <dbReference type="Pfam" id="PF00763"/>
    </source>
</evidence>
<dbReference type="GO" id="GO:0004488">
    <property type="term" value="F:methylenetetrahydrofolate dehydrogenase (NADP+) activity"/>
    <property type="evidence" value="ECO:0007669"/>
    <property type="project" value="UniProtKB-UniRule"/>
</dbReference>
<evidence type="ECO:0000256" key="9">
    <source>
        <dbReference type="ARBA" id="ARBA00023102"/>
    </source>
</evidence>
<comment type="catalytic activity">
    <reaction evidence="12">
        <text>(6R)-5,10-methylene-5,6,7,8-tetrahydrofolate + NADP(+) = (6R)-5,10-methenyltetrahydrofolate + NADPH</text>
        <dbReference type="Rhea" id="RHEA:22812"/>
        <dbReference type="ChEBI" id="CHEBI:15636"/>
        <dbReference type="ChEBI" id="CHEBI:57455"/>
        <dbReference type="ChEBI" id="CHEBI:57783"/>
        <dbReference type="ChEBI" id="CHEBI:58349"/>
        <dbReference type="EC" id="1.5.1.5"/>
    </reaction>
</comment>
<dbReference type="EC" id="3.5.4.9" evidence="12"/>
<dbReference type="UniPathway" id="UPA00193"/>
<organism evidence="15 16">
    <name type="scientific">Lactobacillus bombicola</name>
    <dbReference type="NCBI Taxonomy" id="1505723"/>
    <lineage>
        <taxon>Bacteria</taxon>
        <taxon>Bacillati</taxon>
        <taxon>Bacillota</taxon>
        <taxon>Bacilli</taxon>
        <taxon>Lactobacillales</taxon>
        <taxon>Lactobacillaceae</taxon>
        <taxon>Lactobacillus</taxon>
    </lineage>
</organism>
<evidence type="ECO:0000256" key="12">
    <source>
        <dbReference type="HAMAP-Rule" id="MF_01576"/>
    </source>
</evidence>
<dbReference type="SUPFAM" id="SSF51735">
    <property type="entry name" value="NAD(P)-binding Rossmann-fold domains"/>
    <property type="match status" value="1"/>
</dbReference>
<dbReference type="InterPro" id="IPR000672">
    <property type="entry name" value="THF_DH/CycHdrlase"/>
</dbReference>
<keyword evidence="9 12" id="KW-0368">Histidine biosynthesis</keyword>
<keyword evidence="3 12" id="KW-0554">One-carbon metabolism</keyword>
<protein>
    <recommendedName>
        <fullName evidence="12">Bifunctional protein FolD</fullName>
    </recommendedName>
    <domain>
        <recommendedName>
            <fullName evidence="12">Methylenetetrahydrofolate dehydrogenase</fullName>
            <ecNumber evidence="12">1.5.1.5</ecNumber>
        </recommendedName>
    </domain>
    <domain>
        <recommendedName>
            <fullName evidence="12">Methenyltetrahydrofolate cyclohydrolase</fullName>
            <ecNumber evidence="12">3.5.4.9</ecNumber>
        </recommendedName>
    </domain>
</protein>
<dbReference type="GO" id="GO:0006164">
    <property type="term" value="P:purine nucleotide biosynthetic process"/>
    <property type="evidence" value="ECO:0007669"/>
    <property type="project" value="UniProtKB-KW"/>
</dbReference>
<dbReference type="HAMAP" id="MF_01576">
    <property type="entry name" value="THF_DHG_CYH"/>
    <property type="match status" value="1"/>
</dbReference>
<comment type="pathway">
    <text evidence="1 12">One-carbon metabolism; tetrahydrofolate interconversion.</text>
</comment>
<dbReference type="FunFam" id="3.40.50.720:FF:000094">
    <property type="entry name" value="Bifunctional protein FolD"/>
    <property type="match status" value="1"/>
</dbReference>
<evidence type="ECO:0000256" key="3">
    <source>
        <dbReference type="ARBA" id="ARBA00022563"/>
    </source>
</evidence>
<keyword evidence="5 12" id="KW-0658">Purine biosynthesis</keyword>
<evidence type="ECO:0000256" key="2">
    <source>
        <dbReference type="ARBA" id="ARBA00011738"/>
    </source>
</evidence>
<feature type="domain" description="Tetrahydrofolate dehydrogenase/cyclohydrolase NAD(P)-binding" evidence="14">
    <location>
        <begin position="138"/>
        <end position="279"/>
    </location>
</feature>
<keyword evidence="11 12" id="KW-0511">Multifunctional enzyme</keyword>
<dbReference type="PANTHER" id="PTHR48099">
    <property type="entry name" value="C-1-TETRAHYDROFOLATE SYNTHASE, CYTOPLASMIC-RELATED"/>
    <property type="match status" value="1"/>
</dbReference>
<dbReference type="Pfam" id="PF02882">
    <property type="entry name" value="THF_DHG_CYH_C"/>
    <property type="match status" value="1"/>
</dbReference>
<dbReference type="STRING" id="1505723.SAMN04487792_0705"/>
<comment type="function">
    <text evidence="12">Catalyzes the oxidation of 5,10-methylenetetrahydrofolate to 5,10-methenyltetrahydrofolate and then the hydrolysis of 5,10-methenyltetrahydrofolate to 10-formyltetrahydrofolate.</text>
</comment>
<keyword evidence="6 12" id="KW-0378">Hydrolase</keyword>
<evidence type="ECO:0000256" key="1">
    <source>
        <dbReference type="ARBA" id="ARBA00004777"/>
    </source>
</evidence>
<dbReference type="GO" id="GO:0035999">
    <property type="term" value="P:tetrahydrofolate interconversion"/>
    <property type="evidence" value="ECO:0007669"/>
    <property type="project" value="UniProtKB-UniRule"/>
</dbReference>
<dbReference type="InterPro" id="IPR020631">
    <property type="entry name" value="THF_DH/CycHdrlase_NAD-bd_dom"/>
</dbReference>
<dbReference type="CDD" id="cd01080">
    <property type="entry name" value="NAD_bind_m-THF_DH_Cyclohyd"/>
    <property type="match status" value="1"/>
</dbReference>
<evidence type="ECO:0000313" key="15">
    <source>
        <dbReference type="EMBL" id="SFD40980.1"/>
    </source>
</evidence>
<feature type="binding site" evidence="12">
    <location>
        <begin position="164"/>
        <end position="166"/>
    </location>
    <ligand>
        <name>NADP(+)</name>
        <dbReference type="ChEBI" id="CHEBI:58349"/>
    </ligand>
</feature>